<keyword evidence="3" id="KW-0072">Autophagy</keyword>
<evidence type="ECO:0000313" key="4">
    <source>
        <dbReference type="EMBL" id="CCE93546.1"/>
    </source>
</evidence>
<protein>
    <recommendedName>
        <fullName evidence="6">Autophagy-related protein 10</fullName>
    </recommendedName>
</protein>
<organism evidence="4 5">
    <name type="scientific">Torulaspora delbrueckii</name>
    <name type="common">Yeast</name>
    <name type="synonym">Candida colliculosa</name>
    <dbReference type="NCBI Taxonomy" id="4950"/>
    <lineage>
        <taxon>Eukaryota</taxon>
        <taxon>Fungi</taxon>
        <taxon>Dikarya</taxon>
        <taxon>Ascomycota</taxon>
        <taxon>Saccharomycotina</taxon>
        <taxon>Saccharomycetes</taxon>
        <taxon>Saccharomycetales</taxon>
        <taxon>Saccharomycetaceae</taxon>
        <taxon>Torulaspora</taxon>
    </lineage>
</organism>
<evidence type="ECO:0000256" key="2">
    <source>
        <dbReference type="ARBA" id="ARBA00022927"/>
    </source>
</evidence>
<dbReference type="InParanoid" id="G8ZYS1"/>
<dbReference type="GO" id="GO:0032258">
    <property type="term" value="P:cytoplasm to vacuole targeting by the Cvt pathway"/>
    <property type="evidence" value="ECO:0007669"/>
    <property type="project" value="EnsemblFungi"/>
</dbReference>
<keyword evidence="2" id="KW-0653">Protein transport</keyword>
<dbReference type="HOGENOM" id="CLU_114192_0_0_1"/>
<dbReference type="KEGG" id="tdl:TDEL_0G01790"/>
<accession>G8ZYS1</accession>
<dbReference type="AlphaFoldDB" id="G8ZYS1"/>
<dbReference type="GO" id="GO:0032446">
    <property type="term" value="P:protein modification by small protein conjugation"/>
    <property type="evidence" value="ECO:0007669"/>
    <property type="project" value="EnsemblFungi"/>
</dbReference>
<sequence length="157" mass="18257">MISYQRYCDQLHQLYDSKTLQNQIVVQVVRLLDDSILLQTAVPSTAKDLSHLELKITYSQVYQEPLLLLRVWRKDQSQEDESDFVSLWFPQDVSALLGIDKSFQLELDAVVSPTSHLQETWYSIHPCDTAEIVGDQAKYADGYLNRWLSVFLFSWLI</sequence>
<proteinExistence type="predicted"/>
<dbReference type="GO" id="GO:0019777">
    <property type="term" value="F:Atg12 transferase activity"/>
    <property type="evidence" value="ECO:0007669"/>
    <property type="project" value="EnsemblFungi"/>
</dbReference>
<keyword evidence="1" id="KW-0833">Ubl conjugation pathway</keyword>
<dbReference type="OrthoDB" id="4031501at2759"/>
<dbReference type="eggNOG" id="ENOG502S7IG">
    <property type="taxonomic scope" value="Eukaryota"/>
</dbReference>
<dbReference type="GO" id="GO:0000422">
    <property type="term" value="P:autophagy of mitochondrion"/>
    <property type="evidence" value="ECO:0007669"/>
    <property type="project" value="EnsemblFungi"/>
</dbReference>
<dbReference type="EMBL" id="HE616748">
    <property type="protein sequence ID" value="CCE93546.1"/>
    <property type="molecule type" value="Genomic_DNA"/>
</dbReference>
<gene>
    <name evidence="4" type="primary">TDEL0G01790</name>
    <name evidence="4" type="ORF">TDEL_0G01790</name>
</gene>
<dbReference type="GO" id="GO:0034727">
    <property type="term" value="P:piecemeal microautophagy of the nucleus"/>
    <property type="evidence" value="ECO:0007669"/>
    <property type="project" value="EnsemblFungi"/>
</dbReference>
<evidence type="ECO:0008006" key="6">
    <source>
        <dbReference type="Google" id="ProtNLM"/>
    </source>
</evidence>
<keyword evidence="5" id="KW-1185">Reference proteome</keyword>
<reference evidence="4 5" key="1">
    <citation type="journal article" date="2011" name="Proc. Natl. Acad. Sci. U.S.A.">
        <title>Evolutionary erosion of yeast sex chromosomes by mating-type switching accidents.</title>
        <authorList>
            <person name="Gordon J.L."/>
            <person name="Armisen D."/>
            <person name="Proux-Wera E."/>
            <person name="Oheigeartaigh S.S."/>
            <person name="Byrne K.P."/>
            <person name="Wolfe K.H."/>
        </authorList>
    </citation>
    <scope>NUCLEOTIDE SEQUENCE [LARGE SCALE GENOMIC DNA]</scope>
    <source>
        <strain evidence="5">ATCC 10662 / CBS 1146 / NBRC 0425 / NCYC 2629 / NRRL Y-866</strain>
    </source>
</reference>
<evidence type="ECO:0000256" key="1">
    <source>
        <dbReference type="ARBA" id="ARBA00022786"/>
    </source>
</evidence>
<name>G8ZYS1_TORDE</name>
<dbReference type="Pfam" id="PF03987">
    <property type="entry name" value="Autophagy_act_C"/>
    <property type="match status" value="1"/>
</dbReference>
<evidence type="ECO:0000256" key="3">
    <source>
        <dbReference type="ARBA" id="ARBA00023006"/>
    </source>
</evidence>
<dbReference type="InterPro" id="IPR007135">
    <property type="entry name" value="Atg3/Atg10"/>
</dbReference>
<dbReference type="Proteomes" id="UP000005627">
    <property type="component" value="Chromosome 7"/>
</dbReference>
<dbReference type="STRING" id="1076872.G8ZYS1"/>
<dbReference type="Gene3D" id="3.30.1460.50">
    <property type="match status" value="1"/>
</dbReference>
<dbReference type="FunCoup" id="G8ZYS1">
    <property type="interactions" value="13"/>
</dbReference>
<keyword evidence="2" id="KW-0813">Transport</keyword>
<dbReference type="RefSeq" id="XP_003682757.1">
    <property type="nucleotide sequence ID" value="XM_003682709.1"/>
</dbReference>
<evidence type="ECO:0000313" key="5">
    <source>
        <dbReference type="Proteomes" id="UP000005627"/>
    </source>
</evidence>
<dbReference type="GeneID" id="11504683"/>